<sequence>MLRGMKTAIFFFNKILLLRNEQQEEQLDFTAVVCFVTLNGEVRAVLLNALKMYSLVVQRLAVLENLSLTVRKREKGLLNSWLIELNNNEISEDEMTKQDGSALKYLNIIKWNLVEEAKGSLSLSFDQIPYFKNTVFTKTYYMIDEDEFTGEVVDADYLEMENDNDEITEDDDEDAKGGR</sequence>
<dbReference type="EMBL" id="JAAMPC010000002">
    <property type="protein sequence ID" value="KAG2328118.1"/>
    <property type="molecule type" value="Genomic_DNA"/>
</dbReference>
<accession>A0A8X8BB85</accession>
<dbReference type="Gene3D" id="3.30.1120.90">
    <property type="entry name" value="Nucleosome assembly protein"/>
    <property type="match status" value="1"/>
</dbReference>
<comment type="caution">
    <text evidence="4">The sequence shown here is derived from an EMBL/GenBank/DDBJ whole genome shotgun (WGS) entry which is preliminary data.</text>
</comment>
<evidence type="ECO:0000313" key="5">
    <source>
        <dbReference type="Proteomes" id="UP000886595"/>
    </source>
</evidence>
<keyword evidence="5" id="KW-1185">Reference proteome</keyword>
<dbReference type="Proteomes" id="UP000886595">
    <property type="component" value="Unassembled WGS sequence"/>
</dbReference>
<evidence type="ECO:0000313" key="4">
    <source>
        <dbReference type="EMBL" id="KAG2328118.1"/>
    </source>
</evidence>
<dbReference type="SUPFAM" id="SSF143113">
    <property type="entry name" value="NAP-like"/>
    <property type="match status" value="1"/>
</dbReference>
<dbReference type="PANTHER" id="PTHR11875">
    <property type="entry name" value="TESTIS-SPECIFIC Y-ENCODED PROTEIN"/>
    <property type="match status" value="1"/>
</dbReference>
<comment type="similarity">
    <text evidence="1 3">Belongs to the nucleosome assembly protein (NAP) family.</text>
</comment>
<dbReference type="Pfam" id="PF00956">
    <property type="entry name" value="NAP"/>
    <property type="match status" value="1"/>
</dbReference>
<organism evidence="4 5">
    <name type="scientific">Brassica carinata</name>
    <name type="common">Ethiopian mustard</name>
    <name type="synonym">Abyssinian cabbage</name>
    <dbReference type="NCBI Taxonomy" id="52824"/>
    <lineage>
        <taxon>Eukaryota</taxon>
        <taxon>Viridiplantae</taxon>
        <taxon>Streptophyta</taxon>
        <taxon>Embryophyta</taxon>
        <taxon>Tracheophyta</taxon>
        <taxon>Spermatophyta</taxon>
        <taxon>Magnoliopsida</taxon>
        <taxon>eudicotyledons</taxon>
        <taxon>Gunneridae</taxon>
        <taxon>Pentapetalae</taxon>
        <taxon>rosids</taxon>
        <taxon>malvids</taxon>
        <taxon>Brassicales</taxon>
        <taxon>Brassicaceae</taxon>
        <taxon>Brassiceae</taxon>
        <taxon>Brassica</taxon>
    </lineage>
</organism>
<dbReference type="InterPro" id="IPR002164">
    <property type="entry name" value="NAP_family"/>
</dbReference>
<protein>
    <submittedName>
        <fullName evidence="4">Uncharacterized protein</fullName>
    </submittedName>
</protein>
<evidence type="ECO:0000256" key="2">
    <source>
        <dbReference type="ARBA" id="ARBA00023186"/>
    </source>
</evidence>
<dbReference type="GO" id="GO:0005634">
    <property type="term" value="C:nucleus"/>
    <property type="evidence" value="ECO:0007669"/>
    <property type="project" value="InterPro"/>
</dbReference>
<keyword evidence="2" id="KW-0143">Chaperone</keyword>
<dbReference type="AlphaFoldDB" id="A0A8X8BB85"/>
<dbReference type="GO" id="GO:0042393">
    <property type="term" value="F:histone binding"/>
    <property type="evidence" value="ECO:0007669"/>
    <property type="project" value="UniProtKB-ARBA"/>
</dbReference>
<dbReference type="GO" id="GO:0006334">
    <property type="term" value="P:nucleosome assembly"/>
    <property type="evidence" value="ECO:0007669"/>
    <property type="project" value="InterPro"/>
</dbReference>
<evidence type="ECO:0000256" key="3">
    <source>
        <dbReference type="RuleBase" id="RU003876"/>
    </source>
</evidence>
<reference evidence="4 5" key="1">
    <citation type="submission" date="2020-02" db="EMBL/GenBank/DDBJ databases">
        <authorList>
            <person name="Ma Q."/>
            <person name="Huang Y."/>
            <person name="Song X."/>
            <person name="Pei D."/>
        </authorList>
    </citation>
    <scope>NUCLEOTIDE SEQUENCE [LARGE SCALE GENOMIC DNA]</scope>
    <source>
        <strain evidence="4">Sxm20200214</strain>
        <tissue evidence="4">Leaf</tissue>
    </source>
</reference>
<proteinExistence type="inferred from homology"/>
<dbReference type="InterPro" id="IPR037231">
    <property type="entry name" value="NAP-like_sf"/>
</dbReference>
<gene>
    <name evidence="4" type="ORF">Bca52824_010846</name>
</gene>
<dbReference type="OrthoDB" id="27325at2759"/>
<evidence type="ECO:0000256" key="1">
    <source>
        <dbReference type="ARBA" id="ARBA00009947"/>
    </source>
</evidence>
<dbReference type="GO" id="GO:0000724">
    <property type="term" value="P:double-strand break repair via homologous recombination"/>
    <property type="evidence" value="ECO:0007669"/>
    <property type="project" value="UniProtKB-ARBA"/>
</dbReference>
<name>A0A8X8BB85_BRACI</name>